<dbReference type="SUPFAM" id="SSF50475">
    <property type="entry name" value="FMN-binding split barrel"/>
    <property type="match status" value="1"/>
</dbReference>
<evidence type="ECO:0000256" key="1">
    <source>
        <dbReference type="ARBA" id="ARBA00007301"/>
    </source>
</evidence>
<evidence type="ECO:0000313" key="9">
    <source>
        <dbReference type="EMBL" id="SUO91574.1"/>
    </source>
</evidence>
<dbReference type="RefSeq" id="WP_115217538.1">
    <property type="nucleotide sequence ID" value="NZ_UHIA01000003.1"/>
</dbReference>
<evidence type="ECO:0000259" key="8">
    <source>
        <dbReference type="Pfam" id="PF10590"/>
    </source>
</evidence>
<comment type="catalytic activity">
    <reaction evidence="5">
        <text>pyridoxine 5'-phosphate + O2 = pyridoxal 5'-phosphate + H2O2</text>
        <dbReference type="Rhea" id="RHEA:15149"/>
        <dbReference type="ChEBI" id="CHEBI:15379"/>
        <dbReference type="ChEBI" id="CHEBI:16240"/>
        <dbReference type="ChEBI" id="CHEBI:58589"/>
        <dbReference type="ChEBI" id="CHEBI:597326"/>
        <dbReference type="EC" id="1.4.3.5"/>
    </reaction>
</comment>
<dbReference type="EMBL" id="UHIA01000003">
    <property type="protein sequence ID" value="SUO91574.1"/>
    <property type="molecule type" value="Genomic_DNA"/>
</dbReference>
<feature type="binding site" evidence="5">
    <location>
        <begin position="191"/>
        <end position="193"/>
    </location>
    <ligand>
        <name>substrate</name>
    </ligand>
</feature>
<feature type="binding site" evidence="5">
    <location>
        <position position="131"/>
    </location>
    <ligand>
        <name>substrate</name>
    </ligand>
</feature>
<keyword evidence="3 5" id="KW-0288">FMN</keyword>
<dbReference type="InterPro" id="IPR012349">
    <property type="entry name" value="Split_barrel_FMN-bd"/>
</dbReference>
<keyword evidence="4 5" id="KW-0560">Oxidoreductase</keyword>
<comment type="similarity">
    <text evidence="1 5">Belongs to the pyridoxamine 5'-phosphate oxidase family.</text>
</comment>
<feature type="binding site" evidence="5 6">
    <location>
        <position position="195"/>
    </location>
    <ligand>
        <name>FMN</name>
        <dbReference type="ChEBI" id="CHEBI:58210"/>
    </ligand>
</feature>
<dbReference type="Proteomes" id="UP000254575">
    <property type="component" value="Unassembled WGS sequence"/>
</dbReference>
<keyword evidence="2 5" id="KW-0285">Flavoprotein</keyword>
<comment type="caution">
    <text evidence="5">Lacks conserved residue(s) required for the propagation of feature annotation.</text>
</comment>
<feature type="binding site" evidence="5 6">
    <location>
        <begin position="140"/>
        <end position="141"/>
    </location>
    <ligand>
        <name>FMN</name>
        <dbReference type="ChEBI" id="CHEBI:58210"/>
    </ligand>
</feature>
<feature type="binding site" evidence="5 6">
    <location>
        <position position="105"/>
    </location>
    <ligand>
        <name>FMN</name>
        <dbReference type="ChEBI" id="CHEBI:58210"/>
    </ligand>
</feature>
<dbReference type="AlphaFoldDB" id="A0A380MI69"/>
<evidence type="ECO:0000256" key="5">
    <source>
        <dbReference type="HAMAP-Rule" id="MF_01629"/>
    </source>
</evidence>
<evidence type="ECO:0000256" key="2">
    <source>
        <dbReference type="ARBA" id="ARBA00022630"/>
    </source>
</evidence>
<comment type="catalytic activity">
    <reaction evidence="5">
        <text>pyridoxamine 5'-phosphate + O2 + H2O = pyridoxal 5'-phosphate + H2O2 + NH4(+)</text>
        <dbReference type="Rhea" id="RHEA:15817"/>
        <dbReference type="ChEBI" id="CHEBI:15377"/>
        <dbReference type="ChEBI" id="CHEBI:15379"/>
        <dbReference type="ChEBI" id="CHEBI:16240"/>
        <dbReference type="ChEBI" id="CHEBI:28938"/>
        <dbReference type="ChEBI" id="CHEBI:58451"/>
        <dbReference type="ChEBI" id="CHEBI:597326"/>
        <dbReference type="EC" id="1.4.3.5"/>
    </reaction>
</comment>
<evidence type="ECO:0000256" key="4">
    <source>
        <dbReference type="ARBA" id="ARBA00023002"/>
    </source>
</evidence>
<dbReference type="InterPro" id="IPR000659">
    <property type="entry name" value="Pyridox_Oxase"/>
</dbReference>
<evidence type="ECO:0000256" key="3">
    <source>
        <dbReference type="ARBA" id="ARBA00022643"/>
    </source>
</evidence>
<evidence type="ECO:0000259" key="7">
    <source>
        <dbReference type="Pfam" id="PF01243"/>
    </source>
</evidence>
<dbReference type="EC" id="1.4.3.5" evidence="5"/>
<feature type="domain" description="Pyridoxamine 5'-phosphate oxidase N-terminal" evidence="7">
    <location>
        <begin position="34"/>
        <end position="159"/>
    </location>
</feature>
<feature type="binding site" evidence="5 6">
    <location>
        <begin position="76"/>
        <end position="77"/>
    </location>
    <ligand>
        <name>FMN</name>
        <dbReference type="ChEBI" id="CHEBI:58210"/>
    </ligand>
</feature>
<dbReference type="PIRSF" id="PIRSF000190">
    <property type="entry name" value="Pyd_amn-ph_oxd"/>
    <property type="match status" value="1"/>
</dbReference>
<feature type="binding site" evidence="5">
    <location>
        <position position="123"/>
    </location>
    <ligand>
        <name>substrate</name>
    </ligand>
</feature>
<comment type="function">
    <text evidence="5">Catalyzes the oxidation of either pyridoxine 5'-phosphate (PNP) or pyridoxamine 5'-phosphate (PMP) into pyridoxal 5'-phosphate (PLP).</text>
</comment>
<dbReference type="InterPro" id="IPR019576">
    <property type="entry name" value="Pyridoxamine_oxidase_dimer_C"/>
</dbReference>
<feature type="binding site" evidence="5 6">
    <location>
        <position position="83"/>
    </location>
    <ligand>
        <name>FMN</name>
        <dbReference type="ChEBI" id="CHEBI:58210"/>
    </ligand>
</feature>
<dbReference type="PANTHER" id="PTHR10851:SF0">
    <property type="entry name" value="PYRIDOXINE-5'-PHOSPHATE OXIDASE"/>
    <property type="match status" value="1"/>
</dbReference>
<dbReference type="NCBIfam" id="TIGR00558">
    <property type="entry name" value="pdxH"/>
    <property type="match status" value="1"/>
</dbReference>
<dbReference type="UniPathway" id="UPA01068">
    <property type="reaction ID" value="UER00304"/>
</dbReference>
<comment type="pathway">
    <text evidence="5">Cofactor metabolism; pyridoxal 5'-phosphate salvage; pyridoxal 5'-phosphate from pyridoxamine 5'-phosphate: step 1/1.</text>
</comment>
<dbReference type="PANTHER" id="PTHR10851">
    <property type="entry name" value="PYRIDOXINE-5-PHOSPHATE OXIDASE"/>
    <property type="match status" value="1"/>
</dbReference>
<dbReference type="Pfam" id="PF10590">
    <property type="entry name" value="PNP_phzG_C"/>
    <property type="match status" value="1"/>
</dbReference>
<feature type="binding site" evidence="5 6">
    <location>
        <begin position="61"/>
        <end position="66"/>
    </location>
    <ligand>
        <name>FMN</name>
        <dbReference type="ChEBI" id="CHEBI:58210"/>
    </ligand>
</feature>
<dbReference type="HAMAP" id="MF_01629">
    <property type="entry name" value="PdxH"/>
    <property type="match status" value="1"/>
</dbReference>
<dbReference type="InterPro" id="IPR011576">
    <property type="entry name" value="Pyridox_Oxase_N"/>
</dbReference>
<dbReference type="NCBIfam" id="NF004231">
    <property type="entry name" value="PRK05679.1"/>
    <property type="match status" value="1"/>
</dbReference>
<feature type="binding site" evidence="5">
    <location>
        <position position="127"/>
    </location>
    <ligand>
        <name>substrate</name>
    </ligand>
</feature>
<dbReference type="Gene3D" id="2.30.110.10">
    <property type="entry name" value="Electron Transport, Fmn-binding Protein, Chain A"/>
    <property type="match status" value="1"/>
</dbReference>
<proteinExistence type="inferred from homology"/>
<comment type="subunit">
    <text evidence="5">Homodimer.</text>
</comment>
<dbReference type="GO" id="GO:0004733">
    <property type="term" value="F:pyridoxamine phosphate oxidase activity"/>
    <property type="evidence" value="ECO:0007669"/>
    <property type="project" value="UniProtKB-UniRule"/>
</dbReference>
<gene>
    <name evidence="5 9" type="primary">pdxH</name>
    <name evidence="9" type="ORF">NCTC10717_00217</name>
</gene>
<accession>A0A380MI69</accession>
<dbReference type="PROSITE" id="PS01064">
    <property type="entry name" value="PYRIDOX_OXIDASE"/>
    <property type="match status" value="1"/>
</dbReference>
<comment type="pathway">
    <text evidence="5">Cofactor metabolism; pyridoxal 5'-phosphate salvage; pyridoxal 5'-phosphate from pyridoxine 5'-phosphate: step 1/1.</text>
</comment>
<feature type="binding site" evidence="5 6">
    <location>
        <position position="185"/>
    </location>
    <ligand>
        <name>FMN</name>
        <dbReference type="ChEBI" id="CHEBI:58210"/>
    </ligand>
</feature>
<sequence>MDIGNLRKDFTDHAPLLREDLADNPFEQFQQWLGEAMAAKIDEPNAFVLATVDAQGMPSQRTVLLKFFDEQGFVFYTNYKSAKAQDIAHNPQVSMSFPWYALQRQVKIQGRAEKISREQSLKYFLSRPTGSQLGAWTSPQSKIIDSRDFLMLQWQKMREKFKEGQIPLPDFWGGYCICAEKIEFWQGQPSRLHDRFEYRRRDNDWEIVRLAP</sequence>
<comment type="cofactor">
    <cofactor evidence="5 6">
        <name>FMN</name>
        <dbReference type="ChEBI" id="CHEBI:58210"/>
    </cofactor>
    <text evidence="5 6">Binds 1 FMN per subunit.</text>
</comment>
<feature type="binding site" evidence="5">
    <location>
        <position position="66"/>
    </location>
    <ligand>
        <name>substrate</name>
    </ligand>
</feature>
<dbReference type="GO" id="GO:0008615">
    <property type="term" value="P:pyridoxine biosynthetic process"/>
    <property type="evidence" value="ECO:0007669"/>
    <property type="project" value="UniProtKB-UniRule"/>
</dbReference>
<keyword evidence="10" id="KW-1185">Reference proteome</keyword>
<reference evidence="9 10" key="1">
    <citation type="submission" date="2018-06" db="EMBL/GenBank/DDBJ databases">
        <authorList>
            <consortium name="Pathogen Informatics"/>
            <person name="Doyle S."/>
        </authorList>
    </citation>
    <scope>NUCLEOTIDE SEQUENCE [LARGE SCALE GENOMIC DNA]</scope>
    <source>
        <strain evidence="9 10">NCTC10717</strain>
    </source>
</reference>
<name>A0A380MI69_9GAMM</name>
<dbReference type="Pfam" id="PF01243">
    <property type="entry name" value="PNPOx_N"/>
    <property type="match status" value="1"/>
</dbReference>
<dbReference type="GO" id="GO:0010181">
    <property type="term" value="F:FMN binding"/>
    <property type="evidence" value="ECO:0007669"/>
    <property type="project" value="UniProtKB-UniRule"/>
</dbReference>
<keyword evidence="5" id="KW-0664">Pyridoxine biosynthesis</keyword>
<dbReference type="InterPro" id="IPR019740">
    <property type="entry name" value="Pyridox_Oxase_CS"/>
</dbReference>
<protein>
    <recommendedName>
        <fullName evidence="5">Pyridoxine/pyridoxamine 5'-phosphate oxidase</fullName>
        <ecNumber evidence="5">1.4.3.5</ecNumber>
    </recommendedName>
    <alternativeName>
        <fullName evidence="5">PNP/PMP oxidase</fullName>
        <shortName evidence="5">PNPOx</shortName>
    </alternativeName>
    <alternativeName>
        <fullName evidence="5">Pyridoxal 5'-phosphate synthase</fullName>
    </alternativeName>
</protein>
<organism evidence="9 10">
    <name type="scientific">Suttonella indologenes</name>
    <dbReference type="NCBI Taxonomy" id="13276"/>
    <lineage>
        <taxon>Bacteria</taxon>
        <taxon>Pseudomonadati</taxon>
        <taxon>Pseudomonadota</taxon>
        <taxon>Gammaproteobacteria</taxon>
        <taxon>Cardiobacteriales</taxon>
        <taxon>Cardiobacteriaceae</taxon>
        <taxon>Suttonella</taxon>
    </lineage>
</organism>
<dbReference type="OrthoDB" id="9780392at2"/>
<feature type="domain" description="Pyridoxine 5'-phosphate oxidase dimerisation C-terminal" evidence="8">
    <location>
        <begin position="172"/>
        <end position="212"/>
    </location>
</feature>
<evidence type="ECO:0000256" key="6">
    <source>
        <dbReference type="PIRSR" id="PIRSR000190-2"/>
    </source>
</evidence>
<evidence type="ECO:0000313" key="10">
    <source>
        <dbReference type="Proteomes" id="UP000254575"/>
    </source>
</evidence>